<evidence type="ECO:0000256" key="2">
    <source>
        <dbReference type="ARBA" id="ARBA00022448"/>
    </source>
</evidence>
<dbReference type="Pfam" id="PF04290">
    <property type="entry name" value="DctQ"/>
    <property type="match status" value="1"/>
</dbReference>
<reference evidence="10" key="1">
    <citation type="journal article" date="2014" name="Front. Microbiol.">
        <title>High frequency of phylogenetically diverse reductive dehalogenase-homologous genes in deep subseafloor sedimentary metagenomes.</title>
        <authorList>
            <person name="Kawai M."/>
            <person name="Futagami T."/>
            <person name="Toyoda A."/>
            <person name="Takaki Y."/>
            <person name="Nishi S."/>
            <person name="Hori S."/>
            <person name="Arai W."/>
            <person name="Tsubouchi T."/>
            <person name="Morono Y."/>
            <person name="Uchiyama I."/>
            <person name="Ito T."/>
            <person name="Fujiyama A."/>
            <person name="Inagaki F."/>
            <person name="Takami H."/>
        </authorList>
    </citation>
    <scope>NUCLEOTIDE SEQUENCE</scope>
    <source>
        <strain evidence="10">Expedition CK06-06</strain>
    </source>
</reference>
<comment type="subcellular location">
    <subcellularLocation>
        <location evidence="1">Cell inner membrane</location>
        <topology evidence="1">Multi-pass membrane protein</topology>
    </subcellularLocation>
</comment>
<keyword evidence="7 8" id="KW-0472">Membrane</keyword>
<organism evidence="10">
    <name type="scientific">marine sediment metagenome</name>
    <dbReference type="NCBI Taxonomy" id="412755"/>
    <lineage>
        <taxon>unclassified sequences</taxon>
        <taxon>metagenomes</taxon>
        <taxon>ecological metagenomes</taxon>
    </lineage>
</organism>
<keyword evidence="2" id="KW-0813">Transport</keyword>
<evidence type="ECO:0000256" key="6">
    <source>
        <dbReference type="ARBA" id="ARBA00022989"/>
    </source>
</evidence>
<feature type="non-terminal residue" evidence="10">
    <location>
        <position position="104"/>
    </location>
</feature>
<keyword evidence="3" id="KW-1003">Cell membrane</keyword>
<dbReference type="EMBL" id="BARW01020044">
    <property type="protein sequence ID" value="GAJ01698.1"/>
    <property type="molecule type" value="Genomic_DNA"/>
</dbReference>
<feature type="transmembrane region" description="Helical" evidence="8">
    <location>
        <begin position="34"/>
        <end position="54"/>
    </location>
</feature>
<dbReference type="GO" id="GO:0015740">
    <property type="term" value="P:C4-dicarboxylate transport"/>
    <property type="evidence" value="ECO:0007669"/>
    <property type="project" value="TreeGrafter"/>
</dbReference>
<sequence>MYRKDIRLVKRDTISFFKTITWFSNQINRMIKSILFILSIPLVVIILYSVFMRYILNMAPTWSEELARYLMIWIGLLALSVALKEGKHIGLTLGIRKVPSTFQP</sequence>
<dbReference type="AlphaFoldDB" id="X1T8M3"/>
<dbReference type="GO" id="GO:0022857">
    <property type="term" value="F:transmembrane transporter activity"/>
    <property type="evidence" value="ECO:0007669"/>
    <property type="project" value="TreeGrafter"/>
</dbReference>
<comment type="caution">
    <text evidence="10">The sequence shown here is derived from an EMBL/GenBank/DDBJ whole genome shotgun (WGS) entry which is preliminary data.</text>
</comment>
<evidence type="ECO:0000256" key="3">
    <source>
        <dbReference type="ARBA" id="ARBA00022475"/>
    </source>
</evidence>
<evidence type="ECO:0000256" key="4">
    <source>
        <dbReference type="ARBA" id="ARBA00022519"/>
    </source>
</evidence>
<gene>
    <name evidence="10" type="ORF">S12H4_33939</name>
</gene>
<dbReference type="PANTHER" id="PTHR35011:SF2">
    <property type="entry name" value="2,3-DIKETO-L-GULONATE TRAP TRANSPORTER SMALL PERMEASE PROTEIN YIAM"/>
    <property type="match status" value="1"/>
</dbReference>
<protein>
    <recommendedName>
        <fullName evidence="9">Tripartite ATP-independent periplasmic transporters DctQ component domain-containing protein</fullName>
    </recommendedName>
</protein>
<dbReference type="InterPro" id="IPR055348">
    <property type="entry name" value="DctQ"/>
</dbReference>
<evidence type="ECO:0000256" key="7">
    <source>
        <dbReference type="ARBA" id="ARBA00023136"/>
    </source>
</evidence>
<feature type="transmembrane region" description="Helical" evidence="8">
    <location>
        <begin position="66"/>
        <end position="83"/>
    </location>
</feature>
<feature type="domain" description="Tripartite ATP-independent periplasmic transporters DctQ component" evidence="9">
    <location>
        <begin position="42"/>
        <end position="103"/>
    </location>
</feature>
<evidence type="ECO:0000256" key="5">
    <source>
        <dbReference type="ARBA" id="ARBA00022692"/>
    </source>
</evidence>
<proteinExistence type="predicted"/>
<evidence type="ECO:0000256" key="1">
    <source>
        <dbReference type="ARBA" id="ARBA00004429"/>
    </source>
</evidence>
<evidence type="ECO:0000256" key="8">
    <source>
        <dbReference type="SAM" id="Phobius"/>
    </source>
</evidence>
<evidence type="ECO:0000313" key="10">
    <source>
        <dbReference type="EMBL" id="GAJ01698.1"/>
    </source>
</evidence>
<keyword evidence="4" id="KW-0997">Cell inner membrane</keyword>
<name>X1T8M3_9ZZZZ</name>
<dbReference type="PANTHER" id="PTHR35011">
    <property type="entry name" value="2,3-DIKETO-L-GULONATE TRAP TRANSPORTER SMALL PERMEASE PROTEIN YIAM"/>
    <property type="match status" value="1"/>
</dbReference>
<evidence type="ECO:0000259" key="9">
    <source>
        <dbReference type="Pfam" id="PF04290"/>
    </source>
</evidence>
<dbReference type="InterPro" id="IPR007387">
    <property type="entry name" value="TRAP_DctQ"/>
</dbReference>
<keyword evidence="6 8" id="KW-1133">Transmembrane helix</keyword>
<dbReference type="GO" id="GO:0005886">
    <property type="term" value="C:plasma membrane"/>
    <property type="evidence" value="ECO:0007669"/>
    <property type="project" value="UniProtKB-SubCell"/>
</dbReference>
<accession>X1T8M3</accession>
<keyword evidence="5 8" id="KW-0812">Transmembrane</keyword>